<keyword evidence="5" id="KW-1185">Reference proteome</keyword>
<dbReference type="PANTHER" id="PTHR31642">
    <property type="entry name" value="TRICHOTHECENE 3-O-ACETYLTRANSFERASE"/>
    <property type="match status" value="1"/>
</dbReference>
<dbReference type="EMBL" id="CP144745">
    <property type="protein sequence ID" value="WVZ48860.1"/>
    <property type="molecule type" value="Genomic_DNA"/>
</dbReference>
<evidence type="ECO:0000256" key="2">
    <source>
        <dbReference type="ARBA" id="ARBA00022679"/>
    </source>
</evidence>
<dbReference type="GO" id="GO:0016747">
    <property type="term" value="F:acyltransferase activity, transferring groups other than amino-acyl groups"/>
    <property type="evidence" value="ECO:0007669"/>
    <property type="project" value="UniProtKB-ARBA"/>
</dbReference>
<dbReference type="AlphaFoldDB" id="A0AAQ3PGL3"/>
<dbReference type="Gene3D" id="3.30.559.10">
    <property type="entry name" value="Chloramphenicol acetyltransferase-like domain"/>
    <property type="match status" value="2"/>
</dbReference>
<dbReference type="InterPro" id="IPR023213">
    <property type="entry name" value="CAT-like_dom_sf"/>
</dbReference>
<comment type="similarity">
    <text evidence="1">Belongs to the plant acyltransferase family.</text>
</comment>
<proteinExistence type="inferred from homology"/>
<sequence length="416" mass="45239">MDSTGDVQVLESSFVAQSEAAPKKGLWLSPLDLMQGNRHTPTVYLYHRHRASSSDDFFDVTRLKASLAKALVIFYPLAGRFAVDDNGRPEISCNGEGALFVVARSHRLTVDDVGNMKPSPELRRLLVPRVEPSSIIMAIQVTFFRNGGDHAAALELELPCHDRTLLRARRSPPPALSSKLYTALTLTDTDPRRPIDSAVLAVSKDQVAALKRLCGGTSTFCAVGAVVWQCACVARRLPPDAEARVSFPVNVRRKVRPPLPDRYFGNAIVRVCATGAARDIAAEAPASVARRIRRVIGETDDELVRSAIDYFEVETMGTSGGGGGGARKNQLTRGSLPETDLRIISWLGMPTYDADFGWGSPLVMSRAESIRGGFVYIVNDDGAGRGGGVRVLMSMEAQNIKEMERLLYAKLSSLVL</sequence>
<gene>
    <name evidence="4" type="ORF">U9M48_000260</name>
</gene>
<evidence type="ECO:0000256" key="3">
    <source>
        <dbReference type="ARBA" id="ARBA00023315"/>
    </source>
</evidence>
<organism evidence="4 5">
    <name type="scientific">Paspalum notatum var. saurae</name>
    <dbReference type="NCBI Taxonomy" id="547442"/>
    <lineage>
        <taxon>Eukaryota</taxon>
        <taxon>Viridiplantae</taxon>
        <taxon>Streptophyta</taxon>
        <taxon>Embryophyta</taxon>
        <taxon>Tracheophyta</taxon>
        <taxon>Spermatophyta</taxon>
        <taxon>Magnoliopsida</taxon>
        <taxon>Liliopsida</taxon>
        <taxon>Poales</taxon>
        <taxon>Poaceae</taxon>
        <taxon>PACMAD clade</taxon>
        <taxon>Panicoideae</taxon>
        <taxon>Andropogonodae</taxon>
        <taxon>Paspaleae</taxon>
        <taxon>Paspalinae</taxon>
        <taxon>Paspalum</taxon>
    </lineage>
</organism>
<dbReference type="PANTHER" id="PTHR31642:SF16">
    <property type="entry name" value="OS08G0543400 PROTEIN"/>
    <property type="match status" value="1"/>
</dbReference>
<protein>
    <submittedName>
        <fullName evidence="4">Uncharacterized protein</fullName>
    </submittedName>
</protein>
<keyword evidence="3" id="KW-0012">Acyltransferase</keyword>
<evidence type="ECO:0000313" key="5">
    <source>
        <dbReference type="Proteomes" id="UP001341281"/>
    </source>
</evidence>
<name>A0AAQ3PGL3_PASNO</name>
<evidence type="ECO:0000313" key="4">
    <source>
        <dbReference type="EMBL" id="WVZ48860.1"/>
    </source>
</evidence>
<dbReference type="Pfam" id="PF02458">
    <property type="entry name" value="Transferase"/>
    <property type="match status" value="2"/>
</dbReference>
<accession>A0AAQ3PGL3</accession>
<reference evidence="4 5" key="1">
    <citation type="submission" date="2024-02" db="EMBL/GenBank/DDBJ databases">
        <title>High-quality chromosome-scale genome assembly of Pensacola bahiagrass (Paspalum notatum Flugge var. saurae).</title>
        <authorList>
            <person name="Vega J.M."/>
            <person name="Podio M."/>
            <person name="Orjuela J."/>
            <person name="Siena L.A."/>
            <person name="Pessino S.C."/>
            <person name="Combes M.C."/>
            <person name="Mariac C."/>
            <person name="Albertini E."/>
            <person name="Pupilli F."/>
            <person name="Ortiz J.P.A."/>
            <person name="Leblanc O."/>
        </authorList>
    </citation>
    <scope>NUCLEOTIDE SEQUENCE [LARGE SCALE GENOMIC DNA]</scope>
    <source>
        <strain evidence="4">R1</strain>
        <tissue evidence="4">Leaf</tissue>
    </source>
</reference>
<evidence type="ECO:0000256" key="1">
    <source>
        <dbReference type="ARBA" id="ARBA00009861"/>
    </source>
</evidence>
<dbReference type="Proteomes" id="UP001341281">
    <property type="component" value="Chromosome 01"/>
</dbReference>
<keyword evidence="2" id="KW-0808">Transferase</keyword>
<dbReference type="InterPro" id="IPR050317">
    <property type="entry name" value="Plant_Fungal_Acyltransferase"/>
</dbReference>